<feature type="transmembrane region" description="Helical" evidence="1">
    <location>
        <begin position="6"/>
        <end position="28"/>
    </location>
</feature>
<proteinExistence type="predicted"/>
<keyword evidence="1" id="KW-0472">Membrane</keyword>
<keyword evidence="3" id="KW-1185">Reference proteome</keyword>
<evidence type="ECO:0000313" key="2">
    <source>
        <dbReference type="EMBL" id="MFD1695693.1"/>
    </source>
</evidence>
<accession>A0ABW4JYD2</accession>
<keyword evidence="2" id="KW-0378">Hydrolase</keyword>
<evidence type="ECO:0000313" key="3">
    <source>
        <dbReference type="Proteomes" id="UP001597327"/>
    </source>
</evidence>
<keyword evidence="2" id="KW-0540">Nuclease</keyword>
<keyword evidence="1" id="KW-1133">Transmembrane helix</keyword>
<dbReference type="RefSeq" id="WP_149893674.1">
    <property type="nucleotide sequence ID" value="NZ_JBHUFA010000002.1"/>
</dbReference>
<dbReference type="Proteomes" id="UP001597327">
    <property type="component" value="Unassembled WGS sequence"/>
</dbReference>
<dbReference type="EMBL" id="JBHUFA010000002">
    <property type="protein sequence ID" value="MFD1695693.1"/>
    <property type="molecule type" value="Genomic_DNA"/>
</dbReference>
<name>A0ABW4JYD2_9HYPH</name>
<comment type="caution">
    <text evidence="2">The sequence shown here is derived from an EMBL/GenBank/DDBJ whole genome shotgun (WGS) entry which is preliminary data.</text>
</comment>
<organism evidence="2 3">
    <name type="scientific">Roseibium aestuarii</name>
    <dbReference type="NCBI Taxonomy" id="2600299"/>
    <lineage>
        <taxon>Bacteria</taxon>
        <taxon>Pseudomonadati</taxon>
        <taxon>Pseudomonadota</taxon>
        <taxon>Alphaproteobacteria</taxon>
        <taxon>Hyphomicrobiales</taxon>
        <taxon>Stappiaceae</taxon>
        <taxon>Roseibium</taxon>
    </lineage>
</organism>
<gene>
    <name evidence="2" type="ORF">ACFSC7_09230</name>
</gene>
<reference evidence="3" key="1">
    <citation type="journal article" date="2019" name="Int. J. Syst. Evol. Microbiol.">
        <title>The Global Catalogue of Microorganisms (GCM) 10K type strain sequencing project: providing services to taxonomists for standard genome sequencing and annotation.</title>
        <authorList>
            <consortium name="The Broad Institute Genomics Platform"/>
            <consortium name="The Broad Institute Genome Sequencing Center for Infectious Disease"/>
            <person name="Wu L."/>
            <person name="Ma J."/>
        </authorList>
    </citation>
    <scope>NUCLEOTIDE SEQUENCE [LARGE SCALE GENOMIC DNA]</scope>
    <source>
        <strain evidence="3">JCM 3369</strain>
    </source>
</reference>
<evidence type="ECO:0000256" key="1">
    <source>
        <dbReference type="SAM" id="Phobius"/>
    </source>
</evidence>
<dbReference type="GO" id="GO:0004519">
    <property type="term" value="F:endonuclease activity"/>
    <property type="evidence" value="ECO:0007669"/>
    <property type="project" value="UniProtKB-KW"/>
</dbReference>
<protein>
    <submittedName>
        <fullName evidence="2">Endonuclease</fullName>
    </submittedName>
</protein>
<keyword evidence="1" id="KW-0812">Transmembrane</keyword>
<sequence length="81" mass="9129">MIALAYAIIGVVFVILAFGGIFMLDHWFSQRVGDRPFAIKGRQIESDDPFVRRQFWLFSLAKVFYCFGLIGLLIAVVSNVG</sequence>
<keyword evidence="2" id="KW-0255">Endonuclease</keyword>
<feature type="transmembrane region" description="Helical" evidence="1">
    <location>
        <begin position="55"/>
        <end position="77"/>
    </location>
</feature>